<keyword evidence="2 4" id="KW-0472">Membrane</keyword>
<dbReference type="InterPro" id="IPR006665">
    <property type="entry name" value="OmpA-like"/>
</dbReference>
<evidence type="ECO:0000259" key="5">
    <source>
        <dbReference type="PROSITE" id="PS51123"/>
    </source>
</evidence>
<dbReference type="Pfam" id="PF00691">
    <property type="entry name" value="OmpA"/>
    <property type="match status" value="1"/>
</dbReference>
<dbReference type="Gene3D" id="3.30.1330.60">
    <property type="entry name" value="OmpA-like domain"/>
    <property type="match status" value="1"/>
</dbReference>
<dbReference type="InterPro" id="IPR036737">
    <property type="entry name" value="OmpA-like_sf"/>
</dbReference>
<name>A0A495B7T4_VOGIN</name>
<organism evidence="6 7">
    <name type="scientific">Vogesella indigofera</name>
    <name type="common">Pseudomonas indigofera</name>
    <dbReference type="NCBI Taxonomy" id="45465"/>
    <lineage>
        <taxon>Bacteria</taxon>
        <taxon>Pseudomonadati</taxon>
        <taxon>Pseudomonadota</taxon>
        <taxon>Betaproteobacteria</taxon>
        <taxon>Neisseriales</taxon>
        <taxon>Chromobacteriaceae</taxon>
        <taxon>Vogesella</taxon>
    </lineage>
</organism>
<proteinExistence type="predicted"/>
<evidence type="ECO:0000313" key="7">
    <source>
        <dbReference type="Proteomes" id="UP000279384"/>
    </source>
</evidence>
<dbReference type="InterPro" id="IPR050330">
    <property type="entry name" value="Bact_OuterMem_StrucFunc"/>
</dbReference>
<reference evidence="6 7" key="1">
    <citation type="submission" date="2018-10" db="EMBL/GenBank/DDBJ databases">
        <title>Genomic Encyclopedia of Type Strains, Phase IV (KMG-IV): sequencing the most valuable type-strain genomes for metagenomic binning, comparative biology and taxonomic classification.</title>
        <authorList>
            <person name="Goeker M."/>
        </authorList>
    </citation>
    <scope>NUCLEOTIDE SEQUENCE [LARGE SCALE GENOMIC DNA]</scope>
    <source>
        <strain evidence="6 7">DSM 3303</strain>
    </source>
</reference>
<evidence type="ECO:0000313" key="6">
    <source>
        <dbReference type="EMBL" id="RKQ57021.1"/>
    </source>
</evidence>
<dbReference type="PROSITE" id="PS51123">
    <property type="entry name" value="OMPA_2"/>
    <property type="match status" value="1"/>
</dbReference>
<evidence type="ECO:0000256" key="2">
    <source>
        <dbReference type="ARBA" id="ARBA00023136"/>
    </source>
</evidence>
<comment type="caution">
    <text evidence="6">The sequence shown here is derived from an EMBL/GenBank/DDBJ whole genome shotgun (WGS) entry which is preliminary data.</text>
</comment>
<dbReference type="GO" id="GO:0009279">
    <property type="term" value="C:cell outer membrane"/>
    <property type="evidence" value="ECO:0007669"/>
    <property type="project" value="UniProtKB-SubCell"/>
</dbReference>
<dbReference type="PANTHER" id="PTHR30329">
    <property type="entry name" value="STATOR ELEMENT OF FLAGELLAR MOTOR COMPLEX"/>
    <property type="match status" value="1"/>
</dbReference>
<evidence type="ECO:0000256" key="4">
    <source>
        <dbReference type="PROSITE-ProRule" id="PRU00473"/>
    </source>
</evidence>
<protein>
    <submittedName>
        <fullName evidence="6">OmpA family protein</fullName>
    </submittedName>
</protein>
<dbReference type="PRINTS" id="PR01021">
    <property type="entry name" value="OMPADOMAIN"/>
</dbReference>
<sequence length="186" mass="20059">MIDFECQGKNVSRAHVMALCLAAAVVTGCALPKANQGVSVSQTARGVEIRSSDSILFDSGQYEVKASARPFLDQVAGLLTSRTRSNVLIEGHTDSVGGRDFNQDLSELRALSVMKALVDRGVPKTRIKALGYGMSRPLADNATEAGRQMNRRTDIIILGERQENLGQDPFKGMIDSVVSFGKGLFK</sequence>
<dbReference type="SUPFAM" id="SSF103088">
    <property type="entry name" value="OmpA-like"/>
    <property type="match status" value="1"/>
</dbReference>
<dbReference type="PRINTS" id="PR01023">
    <property type="entry name" value="NAFLGMOTY"/>
</dbReference>
<evidence type="ECO:0000256" key="1">
    <source>
        <dbReference type="ARBA" id="ARBA00004442"/>
    </source>
</evidence>
<comment type="subcellular location">
    <subcellularLocation>
        <location evidence="1">Cell outer membrane</location>
    </subcellularLocation>
</comment>
<dbReference type="PANTHER" id="PTHR30329:SF21">
    <property type="entry name" value="LIPOPROTEIN YIAD-RELATED"/>
    <property type="match status" value="1"/>
</dbReference>
<feature type="domain" description="OmpA-like" evidence="5">
    <location>
        <begin position="44"/>
        <end position="161"/>
    </location>
</feature>
<gene>
    <name evidence="6" type="ORF">C8E02_2478</name>
</gene>
<accession>A0A495B7T4</accession>
<evidence type="ECO:0000256" key="3">
    <source>
        <dbReference type="ARBA" id="ARBA00023237"/>
    </source>
</evidence>
<keyword evidence="3" id="KW-0998">Cell outer membrane</keyword>
<dbReference type="AlphaFoldDB" id="A0A495B7T4"/>
<dbReference type="Proteomes" id="UP000279384">
    <property type="component" value="Unassembled WGS sequence"/>
</dbReference>
<dbReference type="InterPro" id="IPR006664">
    <property type="entry name" value="OMP_bac"/>
</dbReference>
<dbReference type="CDD" id="cd07185">
    <property type="entry name" value="OmpA_C-like"/>
    <property type="match status" value="1"/>
</dbReference>
<dbReference type="EMBL" id="RBID01000016">
    <property type="protein sequence ID" value="RKQ57021.1"/>
    <property type="molecule type" value="Genomic_DNA"/>
</dbReference>